<feature type="region of interest" description="Disordered" evidence="1">
    <location>
        <begin position="26"/>
        <end position="53"/>
    </location>
</feature>
<comment type="caution">
    <text evidence="2">The sequence shown here is derived from an EMBL/GenBank/DDBJ whole genome shotgun (WGS) entry which is preliminary data.</text>
</comment>
<evidence type="ECO:0008006" key="4">
    <source>
        <dbReference type="Google" id="ProtNLM"/>
    </source>
</evidence>
<sequence length="138" mass="15835">MSAFQARALEFSVLVELFADMESVSGNGRSNSTGPCSSVPQAKKKHSKETKRTKQWFLKRAKFGYSELLKELRNNERDHYKNFLIMDGLSFDELLKLVGPHNIKQDAVMRKVMPPADRLSLTLRFRRLGIHSKTSNSY</sequence>
<dbReference type="EMBL" id="BMAT01001562">
    <property type="protein sequence ID" value="GFR88275.1"/>
    <property type="molecule type" value="Genomic_DNA"/>
</dbReference>
<dbReference type="Proteomes" id="UP000762676">
    <property type="component" value="Unassembled WGS sequence"/>
</dbReference>
<accession>A0AAV4GU57</accession>
<evidence type="ECO:0000313" key="3">
    <source>
        <dbReference type="Proteomes" id="UP000762676"/>
    </source>
</evidence>
<evidence type="ECO:0000256" key="1">
    <source>
        <dbReference type="SAM" id="MobiDB-lite"/>
    </source>
</evidence>
<dbReference type="AlphaFoldDB" id="A0AAV4GU57"/>
<feature type="compositionally biased region" description="Basic residues" evidence="1">
    <location>
        <begin position="42"/>
        <end position="53"/>
    </location>
</feature>
<proteinExistence type="predicted"/>
<evidence type="ECO:0000313" key="2">
    <source>
        <dbReference type="EMBL" id="GFR88275.1"/>
    </source>
</evidence>
<name>A0AAV4GU57_9GAST</name>
<gene>
    <name evidence="2" type="ORF">ElyMa_000766600</name>
</gene>
<keyword evidence="3" id="KW-1185">Reference proteome</keyword>
<reference evidence="2 3" key="1">
    <citation type="journal article" date="2021" name="Elife">
        <title>Chloroplast acquisition without the gene transfer in kleptoplastic sea slugs, Plakobranchus ocellatus.</title>
        <authorList>
            <person name="Maeda T."/>
            <person name="Takahashi S."/>
            <person name="Yoshida T."/>
            <person name="Shimamura S."/>
            <person name="Takaki Y."/>
            <person name="Nagai Y."/>
            <person name="Toyoda A."/>
            <person name="Suzuki Y."/>
            <person name="Arimoto A."/>
            <person name="Ishii H."/>
            <person name="Satoh N."/>
            <person name="Nishiyama T."/>
            <person name="Hasebe M."/>
            <person name="Maruyama T."/>
            <person name="Minagawa J."/>
            <person name="Obokata J."/>
            <person name="Shigenobu S."/>
        </authorList>
    </citation>
    <scope>NUCLEOTIDE SEQUENCE [LARGE SCALE GENOMIC DNA]</scope>
</reference>
<organism evidence="2 3">
    <name type="scientific">Elysia marginata</name>
    <dbReference type="NCBI Taxonomy" id="1093978"/>
    <lineage>
        <taxon>Eukaryota</taxon>
        <taxon>Metazoa</taxon>
        <taxon>Spiralia</taxon>
        <taxon>Lophotrochozoa</taxon>
        <taxon>Mollusca</taxon>
        <taxon>Gastropoda</taxon>
        <taxon>Heterobranchia</taxon>
        <taxon>Euthyneura</taxon>
        <taxon>Panpulmonata</taxon>
        <taxon>Sacoglossa</taxon>
        <taxon>Placobranchoidea</taxon>
        <taxon>Plakobranchidae</taxon>
        <taxon>Elysia</taxon>
    </lineage>
</organism>
<protein>
    <recommendedName>
        <fullName evidence="4">SAM domain-containing protein</fullName>
    </recommendedName>
</protein>
<feature type="compositionally biased region" description="Polar residues" evidence="1">
    <location>
        <begin position="26"/>
        <end position="40"/>
    </location>
</feature>